<evidence type="ECO:0000256" key="2">
    <source>
        <dbReference type="ARBA" id="ARBA00004611"/>
    </source>
</evidence>
<evidence type="ECO:0000256" key="15">
    <source>
        <dbReference type="SAM" id="MobiDB-lite"/>
    </source>
</evidence>
<evidence type="ECO:0000256" key="7">
    <source>
        <dbReference type="ARBA" id="ARBA00023054"/>
    </source>
</evidence>
<dbReference type="Pfam" id="PF13868">
    <property type="entry name" value="TPH"/>
    <property type="match status" value="1"/>
</dbReference>
<dbReference type="EMBL" id="JAWQEG010001330">
    <property type="protein sequence ID" value="KAK3880298.1"/>
    <property type="molecule type" value="Genomic_DNA"/>
</dbReference>
<dbReference type="GO" id="GO:0005634">
    <property type="term" value="C:nucleus"/>
    <property type="evidence" value="ECO:0007669"/>
    <property type="project" value="UniProtKB-SubCell"/>
</dbReference>
<evidence type="ECO:0000256" key="1">
    <source>
        <dbReference type="ARBA" id="ARBA00004123"/>
    </source>
</evidence>
<evidence type="ECO:0000256" key="4">
    <source>
        <dbReference type="ARBA" id="ARBA00014813"/>
    </source>
</evidence>
<evidence type="ECO:0000313" key="18">
    <source>
        <dbReference type="Proteomes" id="UP001286313"/>
    </source>
</evidence>
<keyword evidence="12" id="KW-0966">Cell projection</keyword>
<reference evidence="17" key="1">
    <citation type="submission" date="2023-10" db="EMBL/GenBank/DDBJ databases">
        <title>Genome assemblies of two species of porcelain crab, Petrolisthes cinctipes and Petrolisthes manimaculis (Anomura: Porcellanidae).</title>
        <authorList>
            <person name="Angst P."/>
        </authorList>
    </citation>
    <scope>NUCLEOTIDE SEQUENCE</scope>
    <source>
        <strain evidence="17">PB745_01</strain>
        <tissue evidence="17">Gill</tissue>
    </source>
</reference>
<dbReference type="PANTHER" id="PTHR19265:SF0">
    <property type="entry name" value="MEIOSIS-SPECIFIC NUCLEAR STRUCTURAL PROTEIN 1"/>
    <property type="match status" value="1"/>
</dbReference>
<dbReference type="AlphaFoldDB" id="A0AAE1KQP7"/>
<evidence type="ECO:0000256" key="3">
    <source>
        <dbReference type="ARBA" id="ARBA00009158"/>
    </source>
</evidence>
<protein>
    <recommendedName>
        <fullName evidence="4">Meiosis-specific nuclear structural protein 1</fullName>
    </recommendedName>
</protein>
<feature type="coiled-coil region" evidence="14">
    <location>
        <begin position="45"/>
        <end position="82"/>
    </location>
</feature>
<dbReference type="Proteomes" id="UP001286313">
    <property type="component" value="Unassembled WGS sequence"/>
</dbReference>
<dbReference type="InterPro" id="IPR043597">
    <property type="entry name" value="TPH_dom"/>
</dbReference>
<dbReference type="PANTHER" id="PTHR19265">
    <property type="entry name" value="MEIOSIS-SPECIFIC NUCLEAR STRUCTURAL PROTEIN 1"/>
    <property type="match status" value="1"/>
</dbReference>
<evidence type="ECO:0000256" key="12">
    <source>
        <dbReference type="ARBA" id="ARBA00023273"/>
    </source>
</evidence>
<feature type="compositionally biased region" description="Basic and acidic residues" evidence="15">
    <location>
        <begin position="117"/>
        <end position="126"/>
    </location>
</feature>
<evidence type="ECO:0000256" key="6">
    <source>
        <dbReference type="ARBA" id="ARBA00022846"/>
    </source>
</evidence>
<comment type="caution">
    <text evidence="17">The sequence shown here is derived from an EMBL/GenBank/DDBJ whole genome shotgun (WGS) entry which is preliminary data.</text>
</comment>
<keyword evidence="5" id="KW-0963">Cytoplasm</keyword>
<dbReference type="GO" id="GO:0051321">
    <property type="term" value="P:meiotic cell cycle"/>
    <property type="evidence" value="ECO:0007669"/>
    <property type="project" value="UniProtKB-KW"/>
</dbReference>
<comment type="function">
    <text evidence="13">Microtubule inner protein (MIP) part of the dynein-decorated doublet microtubules (DMTs) in cilia axoneme, which is required for motile cilia beating. May play a role in the control of meiotic division and germ cell differentiation through regulation of pairing and recombination during meiosis. Required for sperm flagella assembly. May play a role in the assembly and function of the outer dynein arm-docking complex (ODA-DC). ODA-DC mediates outer dynein arms (ODA) binding onto the axonemal doublet microtubules.</text>
</comment>
<evidence type="ECO:0000259" key="16">
    <source>
        <dbReference type="Pfam" id="PF13868"/>
    </source>
</evidence>
<evidence type="ECO:0000256" key="14">
    <source>
        <dbReference type="SAM" id="Coils"/>
    </source>
</evidence>
<evidence type="ECO:0000256" key="10">
    <source>
        <dbReference type="ARBA" id="ARBA00023242"/>
    </source>
</evidence>
<dbReference type="InterPro" id="IPR026504">
    <property type="entry name" value="MNS1"/>
</dbReference>
<keyword evidence="10" id="KW-0539">Nucleus</keyword>
<keyword evidence="11" id="KW-0469">Meiosis</keyword>
<accession>A0AAE1KQP7</accession>
<comment type="similarity">
    <text evidence="3">Belongs to the MNS1 family.</text>
</comment>
<sequence length="371" mass="43549">MATLRSQIVSSSPALRALASELQACSLNRDNRASVANKEAQRVMMEAQNKEYAEVLKKLDSEEQLASTLTLAQQQANRLKNQRVLQDQMAEKAALRAKEEADKVVEMMCEVDEKKLMKRENEEQARQKQKNQHATQKTLMQQSQIKLLRQKEQELMDQQVTRLGEKLQLRDELAREVKKVSEEAIRLQYNQRERTLVSKLERQQREQEAMREARLEIACLEKEEEEQRHSEERLKRETAARVILTEGLNQQIKYKRQLKAQEQAKEEEYRKLVMEILKEEGKLDCLGKKAQRRRAQDHQELVDRLMEDRRARRAAAVSLQQHETQAALKYHQIRSCIEEEAAKEMLMRDAPHLLHHLTPKLLAQLKQFTDT</sequence>
<feature type="region of interest" description="Disordered" evidence="15">
    <location>
        <begin position="117"/>
        <end position="138"/>
    </location>
</feature>
<evidence type="ECO:0000256" key="13">
    <source>
        <dbReference type="ARBA" id="ARBA00046114"/>
    </source>
</evidence>
<name>A0AAE1KQP7_PETCI</name>
<keyword evidence="9" id="KW-0206">Cytoskeleton</keyword>
<feature type="domain" description="Trichohyalin-plectin-homology" evidence="16">
    <location>
        <begin position="11"/>
        <end position="347"/>
    </location>
</feature>
<organism evidence="17 18">
    <name type="scientific">Petrolisthes cinctipes</name>
    <name type="common">Flat porcelain crab</name>
    <dbReference type="NCBI Taxonomy" id="88211"/>
    <lineage>
        <taxon>Eukaryota</taxon>
        <taxon>Metazoa</taxon>
        <taxon>Ecdysozoa</taxon>
        <taxon>Arthropoda</taxon>
        <taxon>Crustacea</taxon>
        <taxon>Multicrustacea</taxon>
        <taxon>Malacostraca</taxon>
        <taxon>Eumalacostraca</taxon>
        <taxon>Eucarida</taxon>
        <taxon>Decapoda</taxon>
        <taxon>Pleocyemata</taxon>
        <taxon>Anomura</taxon>
        <taxon>Galatheoidea</taxon>
        <taxon>Porcellanidae</taxon>
        <taxon>Petrolisthes</taxon>
    </lineage>
</organism>
<comment type="subcellular location">
    <subcellularLocation>
        <location evidence="2">Cytoplasm</location>
        <location evidence="2">Cytoskeleton</location>
        <location evidence="2">Flagellum axoneme</location>
    </subcellularLocation>
    <subcellularLocation>
        <location evidence="1">Nucleus</location>
    </subcellularLocation>
</comment>
<keyword evidence="7 14" id="KW-0175">Coiled coil</keyword>
<keyword evidence="18" id="KW-1185">Reference proteome</keyword>
<keyword evidence="8" id="KW-0969">Cilium</keyword>
<evidence type="ECO:0000256" key="5">
    <source>
        <dbReference type="ARBA" id="ARBA00022490"/>
    </source>
</evidence>
<proteinExistence type="inferred from homology"/>
<evidence type="ECO:0000256" key="11">
    <source>
        <dbReference type="ARBA" id="ARBA00023254"/>
    </source>
</evidence>
<gene>
    <name evidence="17" type="ORF">Pcinc_015178</name>
</gene>
<evidence type="ECO:0000256" key="9">
    <source>
        <dbReference type="ARBA" id="ARBA00023212"/>
    </source>
</evidence>
<evidence type="ECO:0000313" key="17">
    <source>
        <dbReference type="EMBL" id="KAK3880298.1"/>
    </source>
</evidence>
<keyword evidence="6" id="KW-0282">Flagellum</keyword>
<feature type="coiled-coil region" evidence="14">
    <location>
        <begin position="163"/>
        <end position="308"/>
    </location>
</feature>
<evidence type="ECO:0000256" key="8">
    <source>
        <dbReference type="ARBA" id="ARBA00023069"/>
    </source>
</evidence>